<dbReference type="SUPFAM" id="SSF51322">
    <property type="entry name" value="Cyanovirin-N"/>
    <property type="match status" value="1"/>
</dbReference>
<keyword evidence="3" id="KW-1185">Reference proteome</keyword>
<evidence type="ECO:0000313" key="3">
    <source>
        <dbReference type="Proteomes" id="UP000703661"/>
    </source>
</evidence>
<name>A0A9P6MG13_9FUNG</name>
<feature type="non-terminal residue" evidence="2">
    <location>
        <position position="1"/>
    </location>
</feature>
<dbReference type="InterPro" id="IPR011058">
    <property type="entry name" value="Cyanovirin-N"/>
</dbReference>
<dbReference type="InterPro" id="IPR036673">
    <property type="entry name" value="Cyanovirin-N_sf"/>
</dbReference>
<dbReference type="SMART" id="SM01111">
    <property type="entry name" value="CVNH"/>
    <property type="match status" value="1"/>
</dbReference>
<dbReference type="AlphaFoldDB" id="A0A9P6MG13"/>
<feature type="domain" description="Cyanovirin-N" evidence="1">
    <location>
        <begin position="2"/>
        <end position="90"/>
    </location>
</feature>
<organism evidence="2 3">
    <name type="scientific">Entomortierella chlamydospora</name>
    <dbReference type="NCBI Taxonomy" id="101097"/>
    <lineage>
        <taxon>Eukaryota</taxon>
        <taxon>Fungi</taxon>
        <taxon>Fungi incertae sedis</taxon>
        <taxon>Mucoromycota</taxon>
        <taxon>Mortierellomycotina</taxon>
        <taxon>Mortierellomycetes</taxon>
        <taxon>Mortierellales</taxon>
        <taxon>Mortierellaceae</taxon>
        <taxon>Entomortierella</taxon>
    </lineage>
</organism>
<evidence type="ECO:0000259" key="1">
    <source>
        <dbReference type="SMART" id="SM01111"/>
    </source>
</evidence>
<gene>
    <name evidence="2" type="ORF">BGZ80_006942</name>
</gene>
<accession>A0A9P6MG13</accession>
<comment type="caution">
    <text evidence="2">The sequence shown here is derived from an EMBL/GenBank/DDBJ whole genome shotgun (WGS) entry which is preliminary data.</text>
</comment>
<reference evidence="2" key="1">
    <citation type="journal article" date="2020" name="Fungal Divers.">
        <title>Resolving the Mortierellaceae phylogeny through synthesis of multi-gene phylogenetics and phylogenomics.</title>
        <authorList>
            <person name="Vandepol N."/>
            <person name="Liber J."/>
            <person name="Desiro A."/>
            <person name="Na H."/>
            <person name="Kennedy M."/>
            <person name="Barry K."/>
            <person name="Grigoriev I.V."/>
            <person name="Miller A.N."/>
            <person name="O'Donnell K."/>
            <person name="Stajich J.E."/>
            <person name="Bonito G."/>
        </authorList>
    </citation>
    <scope>NUCLEOTIDE SEQUENCE</scope>
    <source>
        <strain evidence="2">NRRL 2769</strain>
    </source>
</reference>
<dbReference type="PANTHER" id="PTHR42076">
    <property type="entry name" value="CYANOVIRIN-N HOMOLOG"/>
    <property type="match status" value="1"/>
</dbReference>
<evidence type="ECO:0000313" key="2">
    <source>
        <dbReference type="EMBL" id="KAF9997700.1"/>
    </source>
</evidence>
<protein>
    <recommendedName>
        <fullName evidence="1">Cyanovirin-N domain-containing protein</fullName>
    </recommendedName>
</protein>
<sequence length="90" mass="10389">MSFSATSMNVYLHHDHVLRATCQDEDGNWVESELDLDDFIGNDDGWFSWDSGNFSESAQDVRLEGYLLTAELPKRDGDYRERQGIDLNDR</sequence>
<proteinExistence type="predicted"/>
<dbReference type="Gene3D" id="2.30.60.10">
    <property type="entry name" value="Cyanovirin-N"/>
    <property type="match status" value="1"/>
</dbReference>
<dbReference type="PANTHER" id="PTHR42076:SF1">
    <property type="entry name" value="CYANOVIRIN-N DOMAIN-CONTAINING PROTEIN"/>
    <property type="match status" value="1"/>
</dbReference>
<dbReference type="Proteomes" id="UP000703661">
    <property type="component" value="Unassembled WGS sequence"/>
</dbReference>
<dbReference type="EMBL" id="JAAAID010003471">
    <property type="protein sequence ID" value="KAF9997700.1"/>
    <property type="molecule type" value="Genomic_DNA"/>
</dbReference>
<dbReference type="Pfam" id="PF08881">
    <property type="entry name" value="CVNH"/>
    <property type="match status" value="1"/>
</dbReference>